<evidence type="ECO:0000313" key="11">
    <source>
        <dbReference type="Proteomes" id="UP000331127"/>
    </source>
</evidence>
<dbReference type="Pfam" id="PF00528">
    <property type="entry name" value="BPD_transp_1"/>
    <property type="match status" value="1"/>
</dbReference>
<keyword evidence="11" id="KW-1185">Reference proteome</keyword>
<dbReference type="Gene3D" id="1.10.3720.10">
    <property type="entry name" value="MetI-like"/>
    <property type="match status" value="1"/>
</dbReference>
<name>A0A5M3WL31_9ACTN</name>
<protein>
    <submittedName>
        <fullName evidence="10">ABC transporter permease</fullName>
    </submittedName>
</protein>
<evidence type="ECO:0000256" key="8">
    <source>
        <dbReference type="RuleBase" id="RU363032"/>
    </source>
</evidence>
<evidence type="ECO:0000256" key="6">
    <source>
        <dbReference type="ARBA" id="ARBA00022989"/>
    </source>
</evidence>
<evidence type="ECO:0000256" key="5">
    <source>
        <dbReference type="ARBA" id="ARBA00022692"/>
    </source>
</evidence>
<evidence type="ECO:0000256" key="3">
    <source>
        <dbReference type="ARBA" id="ARBA00022448"/>
    </source>
</evidence>
<dbReference type="CDD" id="cd06261">
    <property type="entry name" value="TM_PBP2"/>
    <property type="match status" value="1"/>
</dbReference>
<feature type="transmembrane region" description="Helical" evidence="8">
    <location>
        <begin position="148"/>
        <end position="175"/>
    </location>
</feature>
<evidence type="ECO:0000256" key="2">
    <source>
        <dbReference type="ARBA" id="ARBA00007069"/>
    </source>
</evidence>
<gene>
    <name evidence="10" type="ORF">Amac_005830</name>
</gene>
<feature type="transmembrane region" description="Helical" evidence="8">
    <location>
        <begin position="254"/>
        <end position="279"/>
    </location>
</feature>
<keyword evidence="6 8" id="KW-1133">Transmembrane helix</keyword>
<evidence type="ECO:0000256" key="7">
    <source>
        <dbReference type="ARBA" id="ARBA00023136"/>
    </source>
</evidence>
<feature type="transmembrane region" description="Helical" evidence="8">
    <location>
        <begin position="20"/>
        <end position="45"/>
    </location>
</feature>
<proteinExistence type="inferred from homology"/>
<dbReference type="PANTHER" id="PTHR42929">
    <property type="entry name" value="INNER MEMBRANE ABC TRANSPORTER PERMEASE PROTEIN YDCU-RELATED-RELATED"/>
    <property type="match status" value="1"/>
</dbReference>
<evidence type="ECO:0000256" key="1">
    <source>
        <dbReference type="ARBA" id="ARBA00004651"/>
    </source>
</evidence>
<organism evidence="10 11">
    <name type="scientific">Acrocarpospora macrocephala</name>
    <dbReference type="NCBI Taxonomy" id="150177"/>
    <lineage>
        <taxon>Bacteria</taxon>
        <taxon>Bacillati</taxon>
        <taxon>Actinomycetota</taxon>
        <taxon>Actinomycetes</taxon>
        <taxon>Streptosporangiales</taxon>
        <taxon>Streptosporangiaceae</taxon>
        <taxon>Acrocarpospora</taxon>
    </lineage>
</organism>
<evidence type="ECO:0000259" key="9">
    <source>
        <dbReference type="PROSITE" id="PS50928"/>
    </source>
</evidence>
<dbReference type="EMBL" id="BLAE01000004">
    <property type="protein sequence ID" value="GES06988.1"/>
    <property type="molecule type" value="Genomic_DNA"/>
</dbReference>
<feature type="domain" description="ABC transmembrane type-1" evidence="9">
    <location>
        <begin position="68"/>
        <end position="273"/>
    </location>
</feature>
<feature type="transmembrane region" description="Helical" evidence="8">
    <location>
        <begin position="196"/>
        <end position="225"/>
    </location>
</feature>
<keyword evidence="3 8" id="KW-0813">Transport</keyword>
<keyword evidence="7 8" id="KW-0472">Membrane</keyword>
<dbReference type="AlphaFoldDB" id="A0A5M3WL31"/>
<comment type="subcellular location">
    <subcellularLocation>
        <location evidence="1 8">Cell membrane</location>
        <topology evidence="1 8">Multi-pass membrane protein</topology>
    </subcellularLocation>
</comment>
<dbReference type="RefSeq" id="WP_155352687.1">
    <property type="nucleotide sequence ID" value="NZ_BAAAHL010000029.1"/>
</dbReference>
<dbReference type="PROSITE" id="PS50928">
    <property type="entry name" value="ABC_TM1"/>
    <property type="match status" value="1"/>
</dbReference>
<dbReference type="GO" id="GO:0005886">
    <property type="term" value="C:plasma membrane"/>
    <property type="evidence" value="ECO:0007669"/>
    <property type="project" value="UniProtKB-SubCell"/>
</dbReference>
<feature type="transmembrane region" description="Helical" evidence="8">
    <location>
        <begin position="103"/>
        <end position="128"/>
    </location>
</feature>
<evidence type="ECO:0000313" key="10">
    <source>
        <dbReference type="EMBL" id="GES06988.1"/>
    </source>
</evidence>
<reference evidence="10 11" key="1">
    <citation type="submission" date="2019-10" db="EMBL/GenBank/DDBJ databases">
        <title>Whole genome shotgun sequence of Acrocarpospora macrocephala NBRC 16266.</title>
        <authorList>
            <person name="Ichikawa N."/>
            <person name="Kimura A."/>
            <person name="Kitahashi Y."/>
            <person name="Komaki H."/>
            <person name="Oguchi A."/>
        </authorList>
    </citation>
    <scope>NUCLEOTIDE SEQUENCE [LARGE SCALE GENOMIC DNA]</scope>
    <source>
        <strain evidence="10 11">NBRC 16266</strain>
    </source>
</reference>
<sequence length="289" mass="30918">MTDILRVRRREWTPDIRKRYALVAVLPAIALLAVFVIYPLVLLVIESSQDGFEVYGRVLSSGSGQKAIATTFTASLVATGIVVLVSSIIGWTIRTTRRRWVRALCWVCVLAPFWMGAVVKNYAIVLLISNKGVVNAGLRALGLDPVQMLYSTPAVVLGISYSLIPFGVLTINAVFQTIDLNLLRNAEVLGSTRSGSIFRVMVPLAGPGFIASGAIVFALSVGFYVTPVVLGGAKSPFLATLIQANILQYFDLPAAAALSVILLVVALLVMIVTIGLVGVGSVRRAMTRS</sequence>
<dbReference type="InterPro" id="IPR035906">
    <property type="entry name" value="MetI-like_sf"/>
</dbReference>
<keyword evidence="5 8" id="KW-0812">Transmembrane</keyword>
<comment type="caution">
    <text evidence="10">The sequence shown here is derived from an EMBL/GenBank/DDBJ whole genome shotgun (WGS) entry which is preliminary data.</text>
</comment>
<dbReference type="SUPFAM" id="SSF161098">
    <property type="entry name" value="MetI-like"/>
    <property type="match status" value="1"/>
</dbReference>
<feature type="transmembrane region" description="Helical" evidence="8">
    <location>
        <begin position="67"/>
        <end position="91"/>
    </location>
</feature>
<accession>A0A5M3WL31</accession>
<dbReference type="OrthoDB" id="9808619at2"/>
<dbReference type="GO" id="GO:0055085">
    <property type="term" value="P:transmembrane transport"/>
    <property type="evidence" value="ECO:0007669"/>
    <property type="project" value="InterPro"/>
</dbReference>
<dbReference type="Proteomes" id="UP000331127">
    <property type="component" value="Unassembled WGS sequence"/>
</dbReference>
<keyword evidence="4" id="KW-1003">Cell membrane</keyword>
<comment type="similarity">
    <text evidence="2">Belongs to the binding-protein-dependent transport system permease family. CysTW subfamily.</text>
</comment>
<dbReference type="PANTHER" id="PTHR42929:SF1">
    <property type="entry name" value="INNER MEMBRANE ABC TRANSPORTER PERMEASE PROTEIN YDCU-RELATED"/>
    <property type="match status" value="1"/>
</dbReference>
<evidence type="ECO:0000256" key="4">
    <source>
        <dbReference type="ARBA" id="ARBA00022475"/>
    </source>
</evidence>
<dbReference type="InterPro" id="IPR000515">
    <property type="entry name" value="MetI-like"/>
</dbReference>